<dbReference type="Proteomes" id="UP000318478">
    <property type="component" value="Unassembled WGS sequence"/>
</dbReference>
<dbReference type="PROSITE" id="PS51841">
    <property type="entry name" value="LTD"/>
    <property type="match status" value="1"/>
</dbReference>
<evidence type="ECO:0000259" key="2">
    <source>
        <dbReference type="PROSITE" id="PS51841"/>
    </source>
</evidence>
<evidence type="ECO:0000313" key="3">
    <source>
        <dbReference type="EMBL" id="TWT77840.1"/>
    </source>
</evidence>
<reference evidence="3 4" key="1">
    <citation type="submission" date="2019-02" db="EMBL/GenBank/DDBJ databases">
        <title>Deep-cultivation of Planctomycetes and their phenomic and genomic characterization uncovers novel biology.</title>
        <authorList>
            <person name="Wiegand S."/>
            <person name="Jogler M."/>
            <person name="Boedeker C."/>
            <person name="Pinto D."/>
            <person name="Vollmers J."/>
            <person name="Rivas-Marin E."/>
            <person name="Kohn T."/>
            <person name="Peeters S.H."/>
            <person name="Heuer A."/>
            <person name="Rast P."/>
            <person name="Oberbeckmann S."/>
            <person name="Bunk B."/>
            <person name="Jeske O."/>
            <person name="Meyerdierks A."/>
            <person name="Storesund J.E."/>
            <person name="Kallscheuer N."/>
            <person name="Luecker S."/>
            <person name="Lage O.M."/>
            <person name="Pohl T."/>
            <person name="Merkel B.J."/>
            <person name="Hornburger P."/>
            <person name="Mueller R.-W."/>
            <person name="Bruemmer F."/>
            <person name="Labrenz M."/>
            <person name="Spormann A.M."/>
            <person name="Op Den Camp H."/>
            <person name="Overmann J."/>
            <person name="Amann R."/>
            <person name="Jetten M.S.M."/>
            <person name="Mascher T."/>
            <person name="Medema M.H."/>
            <person name="Devos D.P."/>
            <person name="Kaster A.-K."/>
            <person name="Ovreas L."/>
            <person name="Rohde M."/>
            <person name="Galperin M.Y."/>
            <person name="Jogler C."/>
        </authorList>
    </citation>
    <scope>NUCLEOTIDE SEQUENCE [LARGE SCALE GENOMIC DNA]</scope>
    <source>
        <strain evidence="3 4">Pla123a</strain>
    </source>
</reference>
<protein>
    <submittedName>
        <fullName evidence="3">CotH protein</fullName>
    </submittedName>
</protein>
<feature type="domain" description="LTD" evidence="2">
    <location>
        <begin position="9"/>
        <end position="186"/>
    </location>
</feature>
<gene>
    <name evidence="3" type="ORF">Pla123a_16360</name>
</gene>
<feature type="region of interest" description="Disordered" evidence="1">
    <location>
        <begin position="1133"/>
        <end position="1189"/>
    </location>
</feature>
<sequence length="1189" mass="126706" precursor="true">MSRGRRRFSSSQVRFEQLESRCLMAADVVISEFLASNSGGLEDGDGDSSDWVELYNTTSGPIDLGGYYLTDDSGELTKWSFPSGATIGANSTLVVFASDKDAAGPAGELHTNFKLSAGGEYLGLVAPDGVSVLHDYAPEFPSQETNISYGLSMSSTELTLVDDQSPMRYLVPTSGAVDSVWRDPAFDDSGWTLATAGLGYENSPGSSTSYASLIDASVPSGVRSAYTRFEFAVADPDAVDSLRLGMIYDDGFVAYLNGVPIASANAPASPAWNSTAGSIFRGDEVVLADYVEFDVSAHADLLSASGNVLAIHALNQSSSSDMLMVPRLVGASSDLVEPLEEGVFATPTPGAANGAVFAGIVADTKFSVDRGFYEAPVTVEITSATPGAMIVYTTDGSAPTVDTQHNITNGVLYTGGLTLSQTTNLRAAAFKQGMIATNVDTQTYFFVADIVQQTYSSALASGLPSWWGSRPADYGLDPDVIGPGDLYRGIYAAQIESSLLAIPSVSLTLDSDDFFGPGGIYSNPTATGVQWERAVSAEVVDPTGEISLQVDAGLRIHGAASRSLSLKNGLRLLFKSEYGDSKLDYPFFGAGVDSFDTIVLRPHFNDGWGWDGALGDPLYTRDQWFRDTQAAMGHESSRGNLMHLYVNGQYWGLYNPSERPDDSWSAETYGGEKDEYDVMVADGVHSGTGDAYQTMLSLAGAVLNGSTDEARYAAYQQLQGNLPNGMNDPAAEDYLDVVNYIDYMILCHYGGNNDWPDRNWYASRRQGEESEGFKFVAWDSEISLALSDRTSLFENNLAQTVGAAEAYGILRNYEEFRLQFADRIHEHLYNGGALYVNPASPTYDPAHPEDNVPAARFAGIAEQVGQAIVAESARWGDQHVSTPRTKNNDWQPSLDYMLDEYFRDRHGIVLAQWRQRDLYPDADAPELLIGGARQHGGTIAAGDLLGFQDPNANQSGTIYYTTDGADPRLVGGAVNAASASVFTGSVALSADTHIKARTLLNGEWSALTEATFVVPSADFDNNGVVNGADFLAWQLGIGAPAATPADGDADLDGQVNAVDLAVWQTQAGESLPPGAASLGESAPEAVVGQPLAFAVLAAPTSDAIPTGQASSTIEASTAASVDYADELELDQLRPKRPSARPASVAVRTTSTPEAVDDAFADWQRERATPRPVGRPVHSPAKLRLGGRDV</sequence>
<dbReference type="InterPro" id="IPR001322">
    <property type="entry name" value="Lamin_tail_dom"/>
</dbReference>
<dbReference type="Pfam" id="PF00932">
    <property type="entry name" value="LTD"/>
    <property type="match status" value="1"/>
</dbReference>
<dbReference type="InterPro" id="IPR036415">
    <property type="entry name" value="Lamin_tail_dom_sf"/>
</dbReference>
<comment type="caution">
    <text evidence="3">The sequence shown here is derived from an EMBL/GenBank/DDBJ whole genome shotgun (WGS) entry which is preliminary data.</text>
</comment>
<organism evidence="3 4">
    <name type="scientific">Posidoniimonas polymericola</name>
    <dbReference type="NCBI Taxonomy" id="2528002"/>
    <lineage>
        <taxon>Bacteria</taxon>
        <taxon>Pseudomonadati</taxon>
        <taxon>Planctomycetota</taxon>
        <taxon>Planctomycetia</taxon>
        <taxon>Pirellulales</taxon>
        <taxon>Lacipirellulaceae</taxon>
        <taxon>Posidoniimonas</taxon>
    </lineage>
</organism>
<evidence type="ECO:0000313" key="4">
    <source>
        <dbReference type="Proteomes" id="UP000318478"/>
    </source>
</evidence>
<accession>A0A5C5YSU5</accession>
<dbReference type="InterPro" id="IPR026876">
    <property type="entry name" value="Fn3_assoc_repeat"/>
</dbReference>
<name>A0A5C5YSU5_9BACT</name>
<dbReference type="InterPro" id="IPR014867">
    <property type="entry name" value="Spore_coat_CotH_CotH2/3/7"/>
</dbReference>
<proteinExistence type="predicted"/>
<dbReference type="EMBL" id="SJPO01000003">
    <property type="protein sequence ID" value="TWT77840.1"/>
    <property type="molecule type" value="Genomic_DNA"/>
</dbReference>
<dbReference type="AlphaFoldDB" id="A0A5C5YSU5"/>
<dbReference type="PROSITE" id="PS00018">
    <property type="entry name" value="EF_HAND_1"/>
    <property type="match status" value="1"/>
</dbReference>
<dbReference type="Gene3D" id="2.60.40.1260">
    <property type="entry name" value="Lamin Tail domain"/>
    <property type="match status" value="1"/>
</dbReference>
<keyword evidence="4" id="KW-1185">Reference proteome</keyword>
<dbReference type="Pfam" id="PF08757">
    <property type="entry name" value="CotH"/>
    <property type="match status" value="1"/>
</dbReference>
<dbReference type="Gene3D" id="2.60.120.260">
    <property type="entry name" value="Galactose-binding domain-like"/>
    <property type="match status" value="1"/>
</dbReference>
<evidence type="ECO:0000256" key="1">
    <source>
        <dbReference type="SAM" id="MobiDB-lite"/>
    </source>
</evidence>
<dbReference type="OrthoDB" id="220360at2"/>
<dbReference type="InterPro" id="IPR059177">
    <property type="entry name" value="GH29D-like_dom"/>
</dbReference>
<dbReference type="SUPFAM" id="SSF74853">
    <property type="entry name" value="Lamin A/C globular tail domain"/>
    <property type="match status" value="1"/>
</dbReference>
<dbReference type="RefSeq" id="WP_146585706.1">
    <property type="nucleotide sequence ID" value="NZ_SJPO01000003.1"/>
</dbReference>
<dbReference type="Pfam" id="PF13290">
    <property type="entry name" value="CHB_HEX_C_1"/>
    <property type="match status" value="1"/>
</dbReference>
<dbReference type="Pfam" id="PF13287">
    <property type="entry name" value="Fn3_assoc"/>
    <property type="match status" value="1"/>
</dbReference>
<dbReference type="InterPro" id="IPR018247">
    <property type="entry name" value="EF_Hand_1_Ca_BS"/>
</dbReference>